<dbReference type="GO" id="GO:0016020">
    <property type="term" value="C:membrane"/>
    <property type="evidence" value="ECO:0007669"/>
    <property type="project" value="InterPro"/>
</dbReference>
<dbReference type="Proteomes" id="UP000183038">
    <property type="component" value="Unassembled WGS sequence"/>
</dbReference>
<dbReference type="InterPro" id="IPR047662">
    <property type="entry name" value="SemiSWEET"/>
</dbReference>
<keyword evidence="1 2" id="KW-0812">Transmembrane</keyword>
<feature type="transmembrane region" description="Helical" evidence="1">
    <location>
        <begin position="60"/>
        <end position="79"/>
    </location>
</feature>
<dbReference type="Gene3D" id="1.20.1280.290">
    <property type="match status" value="1"/>
</dbReference>
<feature type="transmembrane region" description="Helical" evidence="1">
    <location>
        <begin position="6"/>
        <end position="24"/>
    </location>
</feature>
<feature type="transmembrane region" description="Helical" evidence="1">
    <location>
        <begin position="36"/>
        <end position="54"/>
    </location>
</feature>
<dbReference type="RefSeq" id="WP_074669990.1">
    <property type="nucleotide sequence ID" value="NZ_FNTB01000001.1"/>
</dbReference>
<keyword evidence="1" id="KW-1133">Transmembrane helix</keyword>
<proteinExistence type="predicted"/>
<keyword evidence="1" id="KW-0472">Membrane</keyword>
<name>A0A1H4JTI1_9FLAO</name>
<dbReference type="EMBL" id="FNTB01000001">
    <property type="protein sequence ID" value="SEB49600.1"/>
    <property type="molecule type" value="Genomic_DNA"/>
</dbReference>
<protein>
    <submittedName>
        <fullName evidence="2">MtN3 and saliva related transmembrane protein</fullName>
    </submittedName>
</protein>
<evidence type="ECO:0000313" key="3">
    <source>
        <dbReference type="Proteomes" id="UP000183038"/>
    </source>
</evidence>
<dbReference type="AlphaFoldDB" id="A0A1H4JTI1"/>
<accession>A0A1H4JTI1</accession>
<sequence length="86" mass="9825">MEEIIGIFAGIFTTIAAVPQIYRAWKTKKVDDVSPIMFFVLILGVLLWTVYGVMKQDAPIIITNGISTLLNITMFILIFKYRKLEK</sequence>
<dbReference type="InterPro" id="IPR004316">
    <property type="entry name" value="SWEET_rpt"/>
</dbReference>
<dbReference type="NCBIfam" id="NF037968">
    <property type="entry name" value="SemiSWEET_2"/>
    <property type="match status" value="1"/>
</dbReference>
<organism evidence="2 3">
    <name type="scientific">Maribacter dokdonensis</name>
    <dbReference type="NCBI Taxonomy" id="320912"/>
    <lineage>
        <taxon>Bacteria</taxon>
        <taxon>Pseudomonadati</taxon>
        <taxon>Bacteroidota</taxon>
        <taxon>Flavobacteriia</taxon>
        <taxon>Flavobacteriales</taxon>
        <taxon>Flavobacteriaceae</taxon>
        <taxon>Maribacter</taxon>
    </lineage>
</organism>
<evidence type="ECO:0000313" key="2">
    <source>
        <dbReference type="EMBL" id="SEB49600.1"/>
    </source>
</evidence>
<dbReference type="Pfam" id="PF03083">
    <property type="entry name" value="MtN3_slv"/>
    <property type="match status" value="1"/>
</dbReference>
<reference evidence="2 3" key="1">
    <citation type="submission" date="2016-10" db="EMBL/GenBank/DDBJ databases">
        <authorList>
            <person name="de Groot N.N."/>
        </authorList>
    </citation>
    <scope>NUCLEOTIDE SEQUENCE [LARGE SCALE GENOMIC DNA]</scope>
    <source>
        <strain evidence="2 3">MAR_2009_71</strain>
    </source>
</reference>
<dbReference type="OrthoDB" id="122062at2"/>
<gene>
    <name evidence="2" type="ORF">SAMN05192540_0570</name>
</gene>
<dbReference type="GO" id="GO:0051119">
    <property type="term" value="F:sugar transmembrane transporter activity"/>
    <property type="evidence" value="ECO:0007669"/>
    <property type="project" value="InterPro"/>
</dbReference>
<evidence type="ECO:0000256" key="1">
    <source>
        <dbReference type="SAM" id="Phobius"/>
    </source>
</evidence>